<dbReference type="EMBL" id="JBBMFM010000022">
    <property type="protein sequence ID" value="MEQ2424965.1"/>
    <property type="molecule type" value="Genomic_DNA"/>
</dbReference>
<keyword evidence="2" id="KW-1185">Reference proteome</keyword>
<name>A0ABV1D4Q4_9FIRM</name>
<protein>
    <recommendedName>
        <fullName evidence="3">Transposase</fullName>
    </recommendedName>
</protein>
<feature type="non-terminal residue" evidence="1">
    <location>
        <position position="1"/>
    </location>
</feature>
<gene>
    <name evidence="1" type="ORF">WMQ36_08260</name>
</gene>
<evidence type="ECO:0000313" key="1">
    <source>
        <dbReference type="EMBL" id="MEQ2424965.1"/>
    </source>
</evidence>
<evidence type="ECO:0008006" key="3">
    <source>
        <dbReference type="Google" id="ProtNLM"/>
    </source>
</evidence>
<accession>A0ABV1D4Q4</accession>
<organism evidence="1 2">
    <name type="scientific">Enterocloster hominis</name>
    <name type="common">ex Hitch et al. 2024</name>
    <dbReference type="NCBI Taxonomy" id="1917870"/>
    <lineage>
        <taxon>Bacteria</taxon>
        <taxon>Bacillati</taxon>
        <taxon>Bacillota</taxon>
        <taxon>Clostridia</taxon>
        <taxon>Lachnospirales</taxon>
        <taxon>Lachnospiraceae</taxon>
        <taxon>Enterocloster</taxon>
    </lineage>
</organism>
<proteinExistence type="predicted"/>
<evidence type="ECO:0000313" key="2">
    <source>
        <dbReference type="Proteomes" id="UP001454086"/>
    </source>
</evidence>
<dbReference type="Proteomes" id="UP001454086">
    <property type="component" value="Unassembled WGS sequence"/>
</dbReference>
<reference evidence="1 2" key="1">
    <citation type="submission" date="2024-03" db="EMBL/GenBank/DDBJ databases">
        <title>Human intestinal bacterial collection.</title>
        <authorList>
            <person name="Pauvert C."/>
            <person name="Hitch T.C.A."/>
            <person name="Clavel T."/>
        </authorList>
    </citation>
    <scope>NUCLEOTIDE SEQUENCE [LARGE SCALE GENOMIC DNA]</scope>
    <source>
        <strain evidence="1 2">CLA-SR-H021</strain>
    </source>
</reference>
<comment type="caution">
    <text evidence="1">The sequence shown here is derived from an EMBL/GenBank/DDBJ whole genome shotgun (WGS) entry which is preliminary data.</text>
</comment>
<sequence>YQAVMDVIVRANQKQYEEGRRMCEALKELFADELAEREEKGIEKGIEKGLEKGVQKGIQALVETCRELHLSRGQCLEKLVEKFQLTEDSAGIYLNTYWK</sequence>